<sequence>MNIMLSLIIPVYKVEAYIEDCLNSVLSQLPPWAEVILVNDGSPDDAMLVAGQVIERFVHLQRQIIILEQPNQGLSAARNTGIGHARGRYIGFLDSDDLLLADYFNLLGRLLADNPQADIVAFNARRFSAISEGHIQSDGVMNMVAGNDVAQDRGARLALLQDTFNRGMWYAWARIYHATLFEGARFPRGRNFEDIHLIPQLYLQAQRFVTCTAPLVAYRCNPDGITRAPKRRDLDDLDHALSHAALARHEGQEQGLYSILYVTTLKARLLVGLECLGLASALRETIGLKRSYPSLNREEQRLLSRRNLLFYHSPLSYYLAASLRNRVG</sequence>
<keyword evidence="5" id="KW-1185">Reference proteome</keyword>
<dbReference type="RefSeq" id="WP_150436788.1">
    <property type="nucleotide sequence ID" value="NZ_VYKJ01000012.1"/>
</dbReference>
<dbReference type="SUPFAM" id="SSF53448">
    <property type="entry name" value="Nucleotide-diphospho-sugar transferases"/>
    <property type="match status" value="1"/>
</dbReference>
<evidence type="ECO:0000313" key="5">
    <source>
        <dbReference type="Proteomes" id="UP000335415"/>
    </source>
</evidence>
<dbReference type="PANTHER" id="PTHR22916">
    <property type="entry name" value="GLYCOSYLTRANSFERASE"/>
    <property type="match status" value="1"/>
</dbReference>
<dbReference type="Gene3D" id="3.90.550.10">
    <property type="entry name" value="Spore Coat Polysaccharide Biosynthesis Protein SpsA, Chain A"/>
    <property type="match status" value="1"/>
</dbReference>
<accession>A0A5J5FU63</accession>
<protein>
    <submittedName>
        <fullName evidence="4">Glycosyltransferase family 2 protein</fullName>
    </submittedName>
</protein>
<dbReference type="InterPro" id="IPR001173">
    <property type="entry name" value="Glyco_trans_2-like"/>
</dbReference>
<evidence type="ECO:0000256" key="1">
    <source>
        <dbReference type="ARBA" id="ARBA00022676"/>
    </source>
</evidence>
<dbReference type="EMBL" id="VYKJ01000012">
    <property type="protein sequence ID" value="KAA8996988.1"/>
    <property type="molecule type" value="Genomic_DNA"/>
</dbReference>
<keyword evidence="1" id="KW-0328">Glycosyltransferase</keyword>
<dbReference type="CDD" id="cd00761">
    <property type="entry name" value="Glyco_tranf_GTA_type"/>
    <property type="match status" value="1"/>
</dbReference>
<comment type="caution">
    <text evidence="4">The sequence shown here is derived from an EMBL/GenBank/DDBJ whole genome shotgun (WGS) entry which is preliminary data.</text>
</comment>
<name>A0A5J5FU63_9GAMM</name>
<gene>
    <name evidence="4" type="ORF">FJU30_20275</name>
</gene>
<keyword evidence="2 4" id="KW-0808">Transferase</keyword>
<evidence type="ECO:0000313" key="4">
    <source>
        <dbReference type="EMBL" id="KAA8996988.1"/>
    </source>
</evidence>
<dbReference type="Proteomes" id="UP000335415">
    <property type="component" value="Unassembled WGS sequence"/>
</dbReference>
<dbReference type="OrthoDB" id="6813549at2"/>
<dbReference type="PANTHER" id="PTHR22916:SF51">
    <property type="entry name" value="GLYCOSYLTRANSFERASE EPSH-RELATED"/>
    <property type="match status" value="1"/>
</dbReference>
<evidence type="ECO:0000259" key="3">
    <source>
        <dbReference type="Pfam" id="PF00535"/>
    </source>
</evidence>
<dbReference type="InterPro" id="IPR029044">
    <property type="entry name" value="Nucleotide-diphossugar_trans"/>
</dbReference>
<evidence type="ECO:0000256" key="2">
    <source>
        <dbReference type="ARBA" id="ARBA00022679"/>
    </source>
</evidence>
<dbReference type="Pfam" id="PF00535">
    <property type="entry name" value="Glycos_transf_2"/>
    <property type="match status" value="1"/>
</dbReference>
<dbReference type="GO" id="GO:0016758">
    <property type="term" value="F:hexosyltransferase activity"/>
    <property type="evidence" value="ECO:0007669"/>
    <property type="project" value="UniProtKB-ARBA"/>
</dbReference>
<proteinExistence type="predicted"/>
<dbReference type="AlphaFoldDB" id="A0A5J5FU63"/>
<organism evidence="4 5">
    <name type="scientific">Affinibrenneria salicis</name>
    <dbReference type="NCBI Taxonomy" id="2590031"/>
    <lineage>
        <taxon>Bacteria</taxon>
        <taxon>Pseudomonadati</taxon>
        <taxon>Pseudomonadota</taxon>
        <taxon>Gammaproteobacteria</taxon>
        <taxon>Enterobacterales</taxon>
        <taxon>Pectobacteriaceae</taxon>
        <taxon>Affinibrenneria</taxon>
    </lineage>
</organism>
<reference evidence="4 5" key="1">
    <citation type="submission" date="2019-09" db="EMBL/GenBank/DDBJ databases">
        <authorList>
            <person name="Li Y."/>
        </authorList>
    </citation>
    <scope>NUCLEOTIDE SEQUENCE [LARGE SCALE GENOMIC DNA]</scope>
    <source>
        <strain evidence="4 5">L3-3HA</strain>
    </source>
</reference>
<feature type="domain" description="Glycosyltransferase 2-like" evidence="3">
    <location>
        <begin position="6"/>
        <end position="132"/>
    </location>
</feature>